<keyword evidence="5 13" id="KW-0540">Nuclease</keyword>
<gene>
    <name evidence="15" type="ORF">Ctaglu_03660</name>
</gene>
<dbReference type="InterPro" id="IPR013343">
    <property type="entry name" value="CRISPR-assoc_prot_Cas4"/>
</dbReference>
<evidence type="ECO:0000256" key="11">
    <source>
        <dbReference type="ARBA" id="ARBA00023118"/>
    </source>
</evidence>
<comment type="cofactor">
    <cofactor evidence="13">
        <name>iron-sulfur cluster</name>
        <dbReference type="ChEBI" id="CHEBI:30408"/>
    </cofactor>
</comment>
<evidence type="ECO:0000313" key="16">
    <source>
        <dbReference type="Proteomes" id="UP000287872"/>
    </source>
</evidence>
<dbReference type="OrthoDB" id="9781776at2"/>
<comment type="caution">
    <text evidence="15">The sequence shown here is derived from an EMBL/GenBank/DDBJ whole genome shotgun (WGS) entry which is preliminary data.</text>
</comment>
<evidence type="ECO:0000313" key="15">
    <source>
        <dbReference type="EMBL" id="GCD08743.1"/>
    </source>
</evidence>
<keyword evidence="16" id="KW-1185">Reference proteome</keyword>
<keyword evidence="9 13" id="KW-0408">Iron</keyword>
<evidence type="ECO:0000256" key="13">
    <source>
        <dbReference type="RuleBase" id="RU365022"/>
    </source>
</evidence>
<evidence type="ECO:0000256" key="10">
    <source>
        <dbReference type="ARBA" id="ARBA00023014"/>
    </source>
</evidence>
<keyword evidence="7 13" id="KW-0378">Hydrolase</keyword>
<dbReference type="PANTHER" id="PTHR36531:SF6">
    <property type="entry name" value="DNA REPLICATION ATP-DEPENDENT HELICASE_NUCLEASE DNA2"/>
    <property type="match status" value="1"/>
</dbReference>
<dbReference type="GO" id="GO:0004527">
    <property type="term" value="F:exonuclease activity"/>
    <property type="evidence" value="ECO:0007669"/>
    <property type="project" value="UniProtKB-KW"/>
</dbReference>
<dbReference type="EMBL" id="BHYK01000002">
    <property type="protein sequence ID" value="GCD08743.1"/>
    <property type="molecule type" value="Genomic_DNA"/>
</dbReference>
<comment type="similarity">
    <text evidence="2 13">Belongs to the CRISPR-associated exonuclease Cas4 family.</text>
</comment>
<dbReference type="Proteomes" id="UP000287872">
    <property type="component" value="Unassembled WGS sequence"/>
</dbReference>
<comment type="cofactor">
    <cofactor evidence="1">
        <name>[4Fe-4S] cluster</name>
        <dbReference type="ChEBI" id="CHEBI:49883"/>
    </cofactor>
</comment>
<evidence type="ECO:0000256" key="8">
    <source>
        <dbReference type="ARBA" id="ARBA00022839"/>
    </source>
</evidence>
<keyword evidence="10 13" id="KW-0411">Iron-sulfur</keyword>
<evidence type="ECO:0000256" key="1">
    <source>
        <dbReference type="ARBA" id="ARBA00001966"/>
    </source>
</evidence>
<evidence type="ECO:0000256" key="6">
    <source>
        <dbReference type="ARBA" id="ARBA00022723"/>
    </source>
</evidence>
<accession>A0A401UGR3</accession>
<evidence type="ECO:0000256" key="5">
    <source>
        <dbReference type="ARBA" id="ARBA00022722"/>
    </source>
</evidence>
<evidence type="ECO:0000256" key="12">
    <source>
        <dbReference type="ARBA" id="ARBA00023211"/>
    </source>
</evidence>
<dbReference type="InterPro" id="IPR022765">
    <property type="entry name" value="Dna2/Cas4_DUF83"/>
</dbReference>
<evidence type="ECO:0000259" key="14">
    <source>
        <dbReference type="Pfam" id="PF01930"/>
    </source>
</evidence>
<dbReference type="EC" id="3.1.12.1" evidence="3 13"/>
<dbReference type="NCBIfam" id="TIGR00372">
    <property type="entry name" value="cas4"/>
    <property type="match status" value="1"/>
</dbReference>
<dbReference type="Pfam" id="PF01930">
    <property type="entry name" value="Cas_Cas4"/>
    <property type="match status" value="1"/>
</dbReference>
<keyword evidence="6 13" id="KW-0479">Metal-binding</keyword>
<evidence type="ECO:0000256" key="4">
    <source>
        <dbReference type="ARBA" id="ARBA00020049"/>
    </source>
</evidence>
<name>A0A401UGR3_9CLOT</name>
<dbReference type="GO" id="GO:0051536">
    <property type="term" value="F:iron-sulfur cluster binding"/>
    <property type="evidence" value="ECO:0007669"/>
    <property type="project" value="UniProtKB-KW"/>
</dbReference>
<sequence>MYSVEEIDKDSFYIEASAVNTYLYCPRRCYYEYIQNEFESNVHTILGDQVHENVDEFGEEERRGKVIYKSAKLISDMYGVVLKVDTVEENGDEIYPVEYKKGKKVLWKNDKYQMALQAMLLEEKLKRPVTKGYIYYVGSKERVEFKITDKLKEEIINTIEDIRRLYNSMKIPEGVDDNRCKYCSINNICLPKERNILKAMKNSREE</sequence>
<keyword evidence="12 13" id="KW-0464">Manganese</keyword>
<dbReference type="Gene3D" id="3.90.320.10">
    <property type="match status" value="1"/>
</dbReference>
<evidence type="ECO:0000256" key="3">
    <source>
        <dbReference type="ARBA" id="ARBA00012768"/>
    </source>
</evidence>
<dbReference type="InterPro" id="IPR011604">
    <property type="entry name" value="PDDEXK-like_dom_sf"/>
</dbReference>
<evidence type="ECO:0000256" key="9">
    <source>
        <dbReference type="ARBA" id="ARBA00023004"/>
    </source>
</evidence>
<keyword evidence="8 13" id="KW-0269">Exonuclease</keyword>
<dbReference type="PANTHER" id="PTHR36531">
    <property type="entry name" value="CRISPR-ASSOCIATED EXONUCLEASE CAS4"/>
    <property type="match status" value="1"/>
</dbReference>
<dbReference type="AlphaFoldDB" id="A0A401UGR3"/>
<organism evidence="15 16">
    <name type="scientific">Clostridium tagluense</name>
    <dbReference type="NCBI Taxonomy" id="360422"/>
    <lineage>
        <taxon>Bacteria</taxon>
        <taxon>Bacillati</taxon>
        <taxon>Bacillota</taxon>
        <taxon>Clostridia</taxon>
        <taxon>Eubacteriales</taxon>
        <taxon>Clostridiaceae</taxon>
        <taxon>Clostridium</taxon>
    </lineage>
</organism>
<protein>
    <recommendedName>
        <fullName evidence="4 13">CRISPR-associated exonuclease Cas4</fullName>
        <ecNumber evidence="3 13">3.1.12.1</ecNumber>
    </recommendedName>
</protein>
<comment type="cofactor">
    <cofactor evidence="13">
        <name>Mg(2+)</name>
        <dbReference type="ChEBI" id="CHEBI:18420"/>
    </cofactor>
    <cofactor evidence="13">
        <name>Mn(2+)</name>
        <dbReference type="ChEBI" id="CHEBI:29035"/>
    </cofactor>
    <text evidence="13">Mg(2+) or Mn(2+) required for ssDNA cleavage activity.</text>
</comment>
<dbReference type="RefSeq" id="WP_124997495.1">
    <property type="nucleotide sequence ID" value="NZ_BHYK01000002.1"/>
</dbReference>
<dbReference type="GO" id="GO:0051607">
    <property type="term" value="P:defense response to virus"/>
    <property type="evidence" value="ECO:0007669"/>
    <property type="project" value="UniProtKB-KW"/>
</dbReference>
<comment type="function">
    <text evidence="13">CRISPR (clustered regularly interspaced short palindromic repeat) is an adaptive immune system that provides protection against mobile genetic elements (viruses, transposable elements and conjugative plasmids). CRISPR clusters contain sequences complementary to antecedent mobile elements and target invading nucleic acids. CRISPR clusters are transcribed and processed into CRISPR RNA (crRNA).</text>
</comment>
<reference evidence="15 16" key="1">
    <citation type="submission" date="2018-11" db="EMBL/GenBank/DDBJ databases">
        <title>Genome sequencing and assembly of Clostridium tagluense strain A121.</title>
        <authorList>
            <person name="Murakami T."/>
            <person name="Segawa T."/>
            <person name="Shcherbakova V.A."/>
            <person name="Mori H."/>
            <person name="Yoshimura Y."/>
        </authorList>
    </citation>
    <scope>NUCLEOTIDE SEQUENCE [LARGE SCALE GENOMIC DNA]</scope>
    <source>
        <strain evidence="15 16">A121</strain>
    </source>
</reference>
<dbReference type="InterPro" id="IPR051827">
    <property type="entry name" value="Cas4_exonuclease"/>
</dbReference>
<evidence type="ECO:0000256" key="2">
    <source>
        <dbReference type="ARBA" id="ARBA00009189"/>
    </source>
</evidence>
<keyword evidence="11 13" id="KW-0051">Antiviral defense</keyword>
<feature type="domain" description="DUF83" evidence="14">
    <location>
        <begin position="17"/>
        <end position="190"/>
    </location>
</feature>
<evidence type="ECO:0000256" key="7">
    <source>
        <dbReference type="ARBA" id="ARBA00022801"/>
    </source>
</evidence>
<dbReference type="GO" id="GO:0046872">
    <property type="term" value="F:metal ion binding"/>
    <property type="evidence" value="ECO:0007669"/>
    <property type="project" value="UniProtKB-KW"/>
</dbReference>
<proteinExistence type="inferred from homology"/>